<evidence type="ECO:0008006" key="4">
    <source>
        <dbReference type="Google" id="ProtNLM"/>
    </source>
</evidence>
<dbReference type="Proteomes" id="UP000639643">
    <property type="component" value="Unassembled WGS sequence"/>
</dbReference>
<sequence>MTTSMTGEQIQEAANQLPSLTPQGLGPAVEFFAILFGVVSVLVVSLRVYVRAGLSGTSTSLWGIEDYMVVIGTLPMIPAVVYAVYAARFGIGTHDAQLPSPLYLIRANEHQTYWESLYFISSTVIKCAIGFTCMRLDRRRRVVVIMAVNMSVMGVVAILALVYIFANCTPFAATWNPSMGSCYKVIRMQTVCYIVSTIQMATDWTCAIVPSFIIILE</sequence>
<evidence type="ECO:0000313" key="2">
    <source>
        <dbReference type="EMBL" id="KAF6803714.1"/>
    </source>
</evidence>
<evidence type="ECO:0000256" key="1">
    <source>
        <dbReference type="SAM" id="Phobius"/>
    </source>
</evidence>
<reference evidence="2" key="1">
    <citation type="journal article" date="2020" name="Phytopathology">
        <title>Genome Sequence Resources of Colletotrichum truncatum, C. plurivorum, C. musicola, and C. sojae: Four Species Pathogenic to Soybean (Glycine max).</title>
        <authorList>
            <person name="Rogerio F."/>
            <person name="Boufleur T.R."/>
            <person name="Ciampi-Guillardi M."/>
            <person name="Sukno S.A."/>
            <person name="Thon M.R."/>
            <person name="Massola Junior N.S."/>
            <person name="Baroncelli R."/>
        </authorList>
    </citation>
    <scope>NUCLEOTIDE SEQUENCE</scope>
    <source>
        <strain evidence="2">LFN0074</strain>
    </source>
</reference>
<proteinExistence type="predicted"/>
<dbReference type="OrthoDB" id="3897607at2759"/>
<feature type="transmembrane region" description="Helical" evidence="1">
    <location>
        <begin position="143"/>
        <end position="166"/>
    </location>
</feature>
<dbReference type="AlphaFoldDB" id="A0A8H6IZG7"/>
<protein>
    <recommendedName>
        <fullName evidence="4">Integral membrane protein</fullName>
    </recommendedName>
</protein>
<name>A0A8H6IZG7_9PEZI</name>
<feature type="transmembrane region" description="Helical" evidence="1">
    <location>
        <begin position="25"/>
        <end position="46"/>
    </location>
</feature>
<keyword evidence="1" id="KW-1133">Transmembrane helix</keyword>
<organism evidence="2 3">
    <name type="scientific">Colletotrichum musicola</name>
    <dbReference type="NCBI Taxonomy" id="2175873"/>
    <lineage>
        <taxon>Eukaryota</taxon>
        <taxon>Fungi</taxon>
        <taxon>Dikarya</taxon>
        <taxon>Ascomycota</taxon>
        <taxon>Pezizomycotina</taxon>
        <taxon>Sordariomycetes</taxon>
        <taxon>Hypocreomycetidae</taxon>
        <taxon>Glomerellales</taxon>
        <taxon>Glomerellaceae</taxon>
        <taxon>Colletotrichum</taxon>
        <taxon>Colletotrichum orchidearum species complex</taxon>
    </lineage>
</organism>
<accession>A0A8H6IZG7</accession>
<evidence type="ECO:0000313" key="3">
    <source>
        <dbReference type="Proteomes" id="UP000639643"/>
    </source>
</evidence>
<dbReference type="EMBL" id="WIGM01001179">
    <property type="protein sequence ID" value="KAF6803714.1"/>
    <property type="molecule type" value="Genomic_DNA"/>
</dbReference>
<keyword evidence="3" id="KW-1185">Reference proteome</keyword>
<gene>
    <name evidence="2" type="ORF">CMUS01_15024</name>
</gene>
<feature type="transmembrane region" description="Helical" evidence="1">
    <location>
        <begin position="111"/>
        <end position="131"/>
    </location>
</feature>
<dbReference type="PANTHER" id="PTHR33048:SF47">
    <property type="entry name" value="INTEGRAL MEMBRANE PROTEIN-RELATED"/>
    <property type="match status" value="1"/>
</dbReference>
<keyword evidence="1" id="KW-0812">Transmembrane</keyword>
<dbReference type="PANTHER" id="PTHR33048">
    <property type="entry name" value="PTH11-LIKE INTEGRAL MEMBRANE PROTEIN (AFU_ORTHOLOGUE AFUA_5G11245)"/>
    <property type="match status" value="1"/>
</dbReference>
<keyword evidence="1" id="KW-0472">Membrane</keyword>
<dbReference type="InterPro" id="IPR052337">
    <property type="entry name" value="SAT4-like"/>
</dbReference>
<comment type="caution">
    <text evidence="2">The sequence shown here is derived from an EMBL/GenBank/DDBJ whole genome shotgun (WGS) entry which is preliminary data.</text>
</comment>
<feature type="transmembrane region" description="Helical" evidence="1">
    <location>
        <begin position="67"/>
        <end position="91"/>
    </location>
</feature>